<protein>
    <submittedName>
        <fullName evidence="2">Uncharacterized protein</fullName>
    </submittedName>
</protein>
<sequence length="196" mass="21407">MVAATAWAIMRAAPLPELVLPARSLAPVITGALVWVLIVVIKRGQPLAQDLFPDDLRVPVARALFGVSVDRTQQRVDIDEARPSAPGNRSTRWQSAPRCSRNADSSWRACPKVTSRNNIPMVEGAYTPSKRVFIPPERTISRSSILSAPAHIPAITVVSFGDGLADPDLIRGSAIRTFLANNCGRPIWGSQRHHRH</sequence>
<keyword evidence="1" id="KW-1133">Transmembrane helix</keyword>
<keyword evidence="1" id="KW-0472">Membrane</keyword>
<name>A0A0F5N7X1_9MYCO</name>
<gene>
    <name evidence="2" type="ORF">AWC17_21625</name>
</gene>
<evidence type="ECO:0000256" key="1">
    <source>
        <dbReference type="SAM" id="Phobius"/>
    </source>
</evidence>
<reference evidence="2 3" key="1">
    <citation type="submission" date="2016-01" db="EMBL/GenBank/DDBJ databases">
        <title>The new phylogeny of the genus Mycobacterium.</title>
        <authorList>
            <person name="Tarcisio F."/>
            <person name="Conor M."/>
            <person name="Antonella G."/>
            <person name="Elisabetta G."/>
            <person name="Giulia F.S."/>
            <person name="Sara T."/>
            <person name="Anna F."/>
            <person name="Clotilde B."/>
            <person name="Roberto B."/>
            <person name="Veronica D.S."/>
            <person name="Fabio R."/>
            <person name="Monica P."/>
            <person name="Olivier J."/>
            <person name="Enrico T."/>
            <person name="Nicola S."/>
        </authorList>
    </citation>
    <scope>NUCLEOTIDE SEQUENCE [LARGE SCALE GENOMIC DNA]</scope>
    <source>
        <strain evidence="2 3">DSM 44803</strain>
    </source>
</reference>
<proteinExistence type="predicted"/>
<keyword evidence="3" id="KW-1185">Reference proteome</keyword>
<evidence type="ECO:0000313" key="3">
    <source>
        <dbReference type="Proteomes" id="UP000193781"/>
    </source>
</evidence>
<organism evidence="2 3">
    <name type="scientific">Mycobacterium nebraskense</name>
    <dbReference type="NCBI Taxonomy" id="244292"/>
    <lineage>
        <taxon>Bacteria</taxon>
        <taxon>Bacillati</taxon>
        <taxon>Actinomycetota</taxon>
        <taxon>Actinomycetes</taxon>
        <taxon>Mycobacteriales</taxon>
        <taxon>Mycobacteriaceae</taxon>
        <taxon>Mycobacterium</taxon>
    </lineage>
</organism>
<dbReference type="Proteomes" id="UP000193781">
    <property type="component" value="Unassembled WGS sequence"/>
</dbReference>
<feature type="transmembrane region" description="Helical" evidence="1">
    <location>
        <begin position="20"/>
        <end position="41"/>
    </location>
</feature>
<dbReference type="AlphaFoldDB" id="A0A0F5N7X1"/>
<dbReference type="EMBL" id="LQPH01000004">
    <property type="protein sequence ID" value="ORW35653.1"/>
    <property type="molecule type" value="Genomic_DNA"/>
</dbReference>
<accession>A0A0F5N7X1</accession>
<evidence type="ECO:0000313" key="2">
    <source>
        <dbReference type="EMBL" id="ORW35653.1"/>
    </source>
</evidence>
<keyword evidence="1" id="KW-0812">Transmembrane</keyword>
<comment type="caution">
    <text evidence="2">The sequence shown here is derived from an EMBL/GenBank/DDBJ whole genome shotgun (WGS) entry which is preliminary data.</text>
</comment>